<organism evidence="1 2">
    <name type="scientific">Metarhizium robertsii</name>
    <dbReference type="NCBI Taxonomy" id="568076"/>
    <lineage>
        <taxon>Eukaryota</taxon>
        <taxon>Fungi</taxon>
        <taxon>Dikarya</taxon>
        <taxon>Ascomycota</taxon>
        <taxon>Pezizomycotina</taxon>
        <taxon>Sordariomycetes</taxon>
        <taxon>Hypocreomycetidae</taxon>
        <taxon>Hypocreales</taxon>
        <taxon>Clavicipitaceae</taxon>
        <taxon>Metarhizium</taxon>
    </lineage>
</organism>
<gene>
    <name evidence="1" type="ORF">X797_010921</name>
</gene>
<comment type="caution">
    <text evidence="1">The sequence shown here is derived from an EMBL/GenBank/DDBJ whole genome shotgun (WGS) entry which is preliminary data.</text>
</comment>
<dbReference type="Proteomes" id="UP000030151">
    <property type="component" value="Unassembled WGS sequence"/>
</dbReference>
<accession>A0A0A1UNL4</accession>
<protein>
    <submittedName>
        <fullName evidence="1">Uncharacterized protein</fullName>
    </submittedName>
</protein>
<dbReference type="HOGENOM" id="CLU_117744_0_0_1"/>
<proteinExistence type="predicted"/>
<name>A0A0A1UNL4_9HYPO</name>
<reference evidence="1 2" key="1">
    <citation type="submission" date="2014-02" db="EMBL/GenBank/DDBJ databases">
        <title>The genome sequence of the entomopathogenic fungus Metarhizium robertsii ARSEF 2575.</title>
        <authorList>
            <person name="Giuliano Garisto Donzelli B."/>
            <person name="Roe B.A."/>
            <person name="Macmil S.L."/>
            <person name="Krasnoff S.B."/>
            <person name="Gibson D.M."/>
        </authorList>
    </citation>
    <scope>NUCLEOTIDE SEQUENCE [LARGE SCALE GENOMIC DNA]</scope>
    <source>
        <strain evidence="1 2">ARSEF 2575</strain>
    </source>
</reference>
<evidence type="ECO:0000313" key="1">
    <source>
        <dbReference type="EMBL" id="EXU96027.1"/>
    </source>
</evidence>
<dbReference type="EMBL" id="JELW01000057">
    <property type="protein sequence ID" value="EXU96027.1"/>
    <property type="molecule type" value="Genomic_DNA"/>
</dbReference>
<dbReference type="eggNOG" id="ENOG502RWAS">
    <property type="taxonomic scope" value="Eukaryota"/>
</dbReference>
<dbReference type="AlphaFoldDB" id="A0A0A1UNL4"/>
<sequence>MSLLTSPVLIQLYKEIHAHDIEYKSDAFWTAYLALQFPQERGYTVSPQWAPTDDSRDRCDAAVRALRGPEGNQFFATLLFLETKRPGKGPKGAEEQLMSAGTQYLNKETQESFVYGMTAWGSKARCWMFRREGGRYQLLPLFGSGELGKKREYVDAHSEAAYFITASMSYIRGESVDWPGSVFESVDQEGSETAVGASGAS</sequence>
<evidence type="ECO:0000313" key="2">
    <source>
        <dbReference type="Proteomes" id="UP000030151"/>
    </source>
</evidence>